<dbReference type="UniPathway" id="UPA00252">
    <property type="reaction ID" value="UER00325"/>
</dbReference>
<comment type="subcellular location">
    <subcellularLocation>
        <location evidence="9">Mitochondrion inner membrane</location>
    </subcellularLocation>
</comment>
<dbReference type="SUPFAM" id="SSF53800">
    <property type="entry name" value="Chelatase"/>
    <property type="match status" value="1"/>
</dbReference>
<dbReference type="CDD" id="cd03411">
    <property type="entry name" value="Ferrochelatase_N"/>
    <property type="match status" value="1"/>
</dbReference>
<dbReference type="InterPro" id="IPR033644">
    <property type="entry name" value="Ferrochelatase_C"/>
</dbReference>
<keyword evidence="10" id="KW-0732">Signal</keyword>
<evidence type="ECO:0000256" key="5">
    <source>
        <dbReference type="ARBA" id="ARBA00023004"/>
    </source>
</evidence>
<dbReference type="PANTHER" id="PTHR11108:SF1">
    <property type="entry name" value="FERROCHELATASE, MITOCHONDRIAL"/>
    <property type="match status" value="1"/>
</dbReference>
<sequence length="459" mass="52298">MSRRVQGRRPRGCTPLLWLGLFVLSLSVRFAVGIGSSSVSVQEPFLKVPPFLSEARFTFKTINARLKEKFHEEMDNIYHRFSSSLKQYGAGRKNRVGVLLVNLGSPDAPTRRGLRKYLREFLSDRRVIEVPRLIWKPILHGIILPFRSPDSAAKYRNVWTEEGSPLISITKRQVARLQDIVDRRYGTVEGGASEGEGEEGNESLPIPMQRSRVLVEWAMRYGTPSVAAGLRKLREEGCRHILVFPLYPQTCAATTTTVFDVVAQELAREKKDRKTGAESWRMFPHLRFVSGYGDHPSYIKALASRVKRHWTKAGKRRRLVMSFHGIPADLIKKGDAYACFCSKTARLLAEELKLGEEEFDMVFQSRFGSTEWLQPYCDERLEEIAAEGHEEVDVICPGFSADCLETLDEIQREYGELFHQAHEKRGTTGRLFYIKALNDSPEGMQMLGDIVDENLQGWL</sequence>
<dbReference type="AlphaFoldDB" id="G4W930"/>
<protein>
    <recommendedName>
        <fullName evidence="9">Ferrochelatase</fullName>
        <ecNumber evidence="9">4.98.1.1</ecNumber>
    </recommendedName>
</protein>
<accession>G4W930</accession>
<dbReference type="CDD" id="cd00419">
    <property type="entry name" value="Ferrochelatase_C"/>
    <property type="match status" value="1"/>
</dbReference>
<feature type="signal peptide" evidence="10">
    <location>
        <begin position="1"/>
        <end position="33"/>
    </location>
</feature>
<evidence type="ECO:0000256" key="9">
    <source>
        <dbReference type="RuleBase" id="RU000607"/>
    </source>
</evidence>
<dbReference type="GO" id="GO:0005743">
    <property type="term" value="C:mitochondrial inner membrane"/>
    <property type="evidence" value="ECO:0007669"/>
    <property type="project" value="UniProtKB-SubCell"/>
</dbReference>
<evidence type="ECO:0000256" key="7">
    <source>
        <dbReference type="ARBA" id="ARBA00023239"/>
    </source>
</evidence>
<comment type="pathway">
    <text evidence="1 9">Porphyrin-containing compound metabolism; protoheme biosynthesis; protoheme from protoporphyrin-IX: step 1/1.</text>
</comment>
<keyword evidence="6 9" id="KW-0350">Heme biosynthesis</keyword>
<dbReference type="VEuPathDB" id="CryptoDB:Cvel_26873"/>
<keyword evidence="4" id="KW-0479">Metal-binding</keyword>
<keyword evidence="3" id="KW-0963">Cytoplasm</keyword>
<dbReference type="GO" id="GO:0006783">
    <property type="term" value="P:heme biosynthetic process"/>
    <property type="evidence" value="ECO:0007669"/>
    <property type="project" value="UniProtKB-UniRule"/>
</dbReference>
<evidence type="ECO:0000313" key="11">
    <source>
        <dbReference type="EMBL" id="AEQ18828.1"/>
    </source>
</evidence>
<comment type="catalytic activity">
    <reaction evidence="9">
        <text>heme b + 2 H(+) = protoporphyrin IX + Fe(2+)</text>
        <dbReference type="Rhea" id="RHEA:22584"/>
        <dbReference type="ChEBI" id="CHEBI:15378"/>
        <dbReference type="ChEBI" id="CHEBI:29033"/>
        <dbReference type="ChEBI" id="CHEBI:57306"/>
        <dbReference type="ChEBI" id="CHEBI:60344"/>
        <dbReference type="EC" id="4.98.1.1"/>
    </reaction>
</comment>
<keyword evidence="5 9" id="KW-0408">Iron</keyword>
<keyword evidence="9" id="KW-0472">Membrane</keyword>
<comment type="function">
    <text evidence="9">Catalyzes the ferrous insertion into protoporphyrin IX.</text>
</comment>
<dbReference type="EMBL" id="HQ222935">
    <property type="protein sequence ID" value="AEQ18828.1"/>
    <property type="molecule type" value="mRNA"/>
</dbReference>
<dbReference type="GO" id="GO:0004325">
    <property type="term" value="F:ferrochelatase activity"/>
    <property type="evidence" value="ECO:0007669"/>
    <property type="project" value="UniProtKB-UniRule"/>
</dbReference>
<evidence type="ECO:0000256" key="4">
    <source>
        <dbReference type="ARBA" id="ARBA00022723"/>
    </source>
</evidence>
<dbReference type="FunFam" id="3.40.50.1400:FF:000002">
    <property type="entry name" value="Ferrochelatase"/>
    <property type="match status" value="1"/>
</dbReference>
<dbReference type="GO" id="GO:0046872">
    <property type="term" value="F:metal ion binding"/>
    <property type="evidence" value="ECO:0007669"/>
    <property type="project" value="UniProtKB-KW"/>
</dbReference>
<comment type="similarity">
    <text evidence="2 9">Belongs to the ferrochelatase family.</text>
</comment>
<name>G4W930_9ALVE</name>
<evidence type="ECO:0000256" key="1">
    <source>
        <dbReference type="ARBA" id="ARBA00004943"/>
    </source>
</evidence>
<dbReference type="Gene3D" id="3.40.50.1400">
    <property type="match status" value="2"/>
</dbReference>
<keyword evidence="9" id="KW-0496">Mitochondrion</keyword>
<dbReference type="Pfam" id="PF00762">
    <property type="entry name" value="Ferrochelatase"/>
    <property type="match status" value="2"/>
</dbReference>
<keyword evidence="7 9" id="KW-0456">Lyase</keyword>
<dbReference type="InterPro" id="IPR033659">
    <property type="entry name" value="Ferrochelatase_N"/>
</dbReference>
<evidence type="ECO:0000256" key="8">
    <source>
        <dbReference type="ARBA" id="ARBA00023244"/>
    </source>
</evidence>
<evidence type="ECO:0000256" key="10">
    <source>
        <dbReference type="SAM" id="SignalP"/>
    </source>
</evidence>
<dbReference type="PANTHER" id="PTHR11108">
    <property type="entry name" value="FERROCHELATASE"/>
    <property type="match status" value="1"/>
</dbReference>
<dbReference type="InterPro" id="IPR001015">
    <property type="entry name" value="Ferrochelatase"/>
</dbReference>
<proteinExistence type="evidence at transcript level"/>
<dbReference type="HAMAP" id="MF_00323">
    <property type="entry name" value="Ferrochelatase"/>
    <property type="match status" value="1"/>
</dbReference>
<gene>
    <name evidence="11" type="primary">FeCH</name>
</gene>
<dbReference type="PROSITE" id="PS00534">
    <property type="entry name" value="FERROCHELATASE"/>
    <property type="match status" value="1"/>
</dbReference>
<keyword evidence="8 9" id="KW-0627">Porphyrin biosynthesis</keyword>
<dbReference type="EC" id="4.98.1.1" evidence="9"/>
<evidence type="ECO:0000256" key="2">
    <source>
        <dbReference type="ARBA" id="ARBA00007718"/>
    </source>
</evidence>
<organism evidence="11">
    <name type="scientific">Chromera velia</name>
    <dbReference type="NCBI Taxonomy" id="505693"/>
    <lineage>
        <taxon>Eukaryota</taxon>
        <taxon>Sar</taxon>
        <taxon>Alveolata</taxon>
        <taxon>Colpodellida</taxon>
        <taxon>Chromeraceae</taxon>
        <taxon>Chromera</taxon>
    </lineage>
</organism>
<evidence type="ECO:0000256" key="6">
    <source>
        <dbReference type="ARBA" id="ARBA00023133"/>
    </source>
</evidence>
<dbReference type="NCBIfam" id="TIGR00109">
    <property type="entry name" value="hemH"/>
    <property type="match status" value="1"/>
</dbReference>
<feature type="chain" id="PRO_5003470603" description="Ferrochelatase" evidence="10">
    <location>
        <begin position="34"/>
        <end position="459"/>
    </location>
</feature>
<reference evidence="11" key="1">
    <citation type="submission" date="2010-09" db="EMBL/GenBank/DDBJ databases">
        <title>Apicomplexan parasites and photosynthetic chromerids synthesize tetrapyrroles using a homologous non-canonical pathway.</title>
        <authorList>
            <person name="Koreny L."/>
            <person name="Sobotka R."/>
            <person name="Janouskovec J."/>
            <person name="Keeling P.J."/>
            <person name="Obornik M."/>
        </authorList>
    </citation>
    <scope>NUCLEOTIDE SEQUENCE</scope>
    <source>
        <strain evidence="11">CCMP 2878</strain>
    </source>
</reference>
<evidence type="ECO:0000256" key="3">
    <source>
        <dbReference type="ARBA" id="ARBA00022490"/>
    </source>
</evidence>
<dbReference type="InterPro" id="IPR019772">
    <property type="entry name" value="Ferrochelatase_AS"/>
</dbReference>
<keyword evidence="9" id="KW-0999">Mitochondrion inner membrane</keyword>